<organism evidence="2 3">
    <name type="scientific">Prochlorococcus marinus str. PAC1</name>
    <dbReference type="NCBI Taxonomy" id="59924"/>
    <lineage>
        <taxon>Bacteria</taxon>
        <taxon>Bacillati</taxon>
        <taxon>Cyanobacteriota</taxon>
        <taxon>Cyanophyceae</taxon>
        <taxon>Synechococcales</taxon>
        <taxon>Prochlorococcaceae</taxon>
        <taxon>Prochlorococcus</taxon>
    </lineage>
</organism>
<evidence type="ECO:0000313" key="2">
    <source>
        <dbReference type="EMBL" id="KGG20554.1"/>
    </source>
</evidence>
<protein>
    <submittedName>
        <fullName evidence="2">Uncharacterized protein</fullName>
    </submittedName>
</protein>
<gene>
    <name evidence="2" type="ORF">EV03_1055</name>
</gene>
<sequence length="86" mass="9494">MNKKTSFDLPDQMNKKDDLSLPSFSNCVESVFTKGELLQVAGTNVVRVPFGVRQPKKQRPAKLSPWATLVLPMQSFDSPTPPPHAA</sequence>
<dbReference type="RefSeq" id="WP_036905892.1">
    <property type="nucleotide sequence ID" value="NZ_CP138967.1"/>
</dbReference>
<dbReference type="EMBL" id="JNAX01000011">
    <property type="protein sequence ID" value="KGG20554.1"/>
    <property type="molecule type" value="Genomic_DNA"/>
</dbReference>
<dbReference type="Proteomes" id="UP000030392">
    <property type="component" value="Unassembled WGS sequence"/>
</dbReference>
<evidence type="ECO:0000256" key="1">
    <source>
        <dbReference type="SAM" id="MobiDB-lite"/>
    </source>
</evidence>
<reference evidence="3" key="1">
    <citation type="journal article" date="2014" name="Sci. Data">
        <title>Genomes of diverse isolates of the marine cyanobacterium Prochlorococcus.</title>
        <authorList>
            <person name="Biller S."/>
            <person name="Berube P."/>
            <person name="Thompson J."/>
            <person name="Kelly L."/>
            <person name="Roggensack S."/>
            <person name="Awad L."/>
            <person name="Roache-Johnson K."/>
            <person name="Ding H."/>
            <person name="Giovannoni S.J."/>
            <person name="Moore L.R."/>
            <person name="Chisholm S.W."/>
        </authorList>
    </citation>
    <scope>NUCLEOTIDE SEQUENCE [LARGE SCALE GENOMIC DNA]</scope>
    <source>
        <strain evidence="3">PAC1</strain>
    </source>
</reference>
<proteinExistence type="predicted"/>
<name>A0A0A2C7I4_PROMR</name>
<accession>A0A0A2C7I4</accession>
<feature type="region of interest" description="Disordered" evidence="1">
    <location>
        <begin position="1"/>
        <end position="20"/>
    </location>
</feature>
<comment type="caution">
    <text evidence="2">The sequence shown here is derived from an EMBL/GenBank/DDBJ whole genome shotgun (WGS) entry which is preliminary data.</text>
</comment>
<dbReference type="AlphaFoldDB" id="A0A0A2C7I4"/>
<evidence type="ECO:0000313" key="3">
    <source>
        <dbReference type="Proteomes" id="UP000030392"/>
    </source>
</evidence>